<organism evidence="2 3">
    <name type="scientific">Cardamine amara subsp. amara</name>
    <dbReference type="NCBI Taxonomy" id="228776"/>
    <lineage>
        <taxon>Eukaryota</taxon>
        <taxon>Viridiplantae</taxon>
        <taxon>Streptophyta</taxon>
        <taxon>Embryophyta</taxon>
        <taxon>Tracheophyta</taxon>
        <taxon>Spermatophyta</taxon>
        <taxon>Magnoliopsida</taxon>
        <taxon>eudicotyledons</taxon>
        <taxon>Gunneridae</taxon>
        <taxon>Pentapetalae</taxon>
        <taxon>rosids</taxon>
        <taxon>malvids</taxon>
        <taxon>Brassicales</taxon>
        <taxon>Brassicaceae</taxon>
        <taxon>Cardamineae</taxon>
        <taxon>Cardamine</taxon>
    </lineage>
</organism>
<protein>
    <recommendedName>
        <fullName evidence="1">Glycosyl-hydrolase family 116 catalytic region domain-containing protein</fullName>
    </recommendedName>
</protein>
<dbReference type="InterPro" id="IPR006775">
    <property type="entry name" value="GH116_catalytic"/>
</dbReference>
<evidence type="ECO:0000313" key="2">
    <source>
        <dbReference type="EMBL" id="KAL1188176.1"/>
    </source>
</evidence>
<dbReference type="Pfam" id="PF04685">
    <property type="entry name" value="DUF608"/>
    <property type="match status" value="1"/>
</dbReference>
<accession>A0ABD0ZNK6</accession>
<dbReference type="PROSITE" id="PS51257">
    <property type="entry name" value="PROKAR_LIPOPROTEIN"/>
    <property type="match status" value="1"/>
</dbReference>
<gene>
    <name evidence="2" type="ORF">V5N11_003205</name>
</gene>
<evidence type="ECO:0000259" key="1">
    <source>
        <dbReference type="Pfam" id="PF04685"/>
    </source>
</evidence>
<dbReference type="Proteomes" id="UP001558713">
    <property type="component" value="Unassembled WGS sequence"/>
</dbReference>
<dbReference type="EMBL" id="JBANAX010000931">
    <property type="protein sequence ID" value="KAL1188176.1"/>
    <property type="molecule type" value="Genomic_DNA"/>
</dbReference>
<reference evidence="2 3" key="1">
    <citation type="submission" date="2024-04" db="EMBL/GenBank/DDBJ databases">
        <title>Genome assembly C_amara_ONT_v2.</title>
        <authorList>
            <person name="Yant L."/>
            <person name="Moore C."/>
            <person name="Slenker M."/>
        </authorList>
    </citation>
    <scope>NUCLEOTIDE SEQUENCE [LARGE SCALE GENOMIC DNA]</scope>
    <source>
        <tissue evidence="2">Leaf</tissue>
    </source>
</reference>
<dbReference type="PANTHER" id="PTHR12654:SF25">
    <property type="entry name" value="NON-LYSOSOMAL GLUCOSYLCERAMIDASE"/>
    <property type="match status" value="1"/>
</dbReference>
<sequence length="141" mass="16242">MVSREVWAGTTYSVAACMIQEGLADKGFRTASGIYEAAWSDRGIGCSFQTPEAWTTNDEYRSLCYMRPLAIWGIQWAHTMPQPNGEHEQLLKPQEEEETSVLFQQHAGFIKVAHYLKNTKGKDHRNRLQTTYETILRLFRL</sequence>
<feature type="domain" description="Glycosyl-hydrolase family 116 catalytic region" evidence="1">
    <location>
        <begin position="2"/>
        <end position="74"/>
    </location>
</feature>
<keyword evidence="3" id="KW-1185">Reference proteome</keyword>
<dbReference type="AlphaFoldDB" id="A0ABD0ZNK6"/>
<comment type="caution">
    <text evidence="2">The sequence shown here is derived from an EMBL/GenBank/DDBJ whole genome shotgun (WGS) entry which is preliminary data.</text>
</comment>
<dbReference type="InterPro" id="IPR052566">
    <property type="entry name" value="Non-lysos_glucosylceramidase"/>
</dbReference>
<name>A0ABD0ZNK6_CARAN</name>
<dbReference type="PANTHER" id="PTHR12654">
    <property type="entry name" value="BILE ACID BETA-GLUCOSIDASE-RELATED"/>
    <property type="match status" value="1"/>
</dbReference>
<evidence type="ECO:0000313" key="3">
    <source>
        <dbReference type="Proteomes" id="UP001558713"/>
    </source>
</evidence>
<proteinExistence type="predicted"/>